<dbReference type="Gene3D" id="1.10.10.60">
    <property type="entry name" value="Homeodomain-like"/>
    <property type="match status" value="1"/>
</dbReference>
<feature type="domain" description="Myb-like" evidence="1">
    <location>
        <begin position="41"/>
        <end position="90"/>
    </location>
</feature>
<dbReference type="InterPro" id="IPR009057">
    <property type="entry name" value="Homeodomain-like_sf"/>
</dbReference>
<protein>
    <recommendedName>
        <fullName evidence="1">Myb-like domain-containing protein</fullName>
    </recommendedName>
</protein>
<evidence type="ECO:0000313" key="3">
    <source>
        <dbReference type="Proteomes" id="UP000013827"/>
    </source>
</evidence>
<dbReference type="CDD" id="cd00167">
    <property type="entry name" value="SANT"/>
    <property type="match status" value="1"/>
</dbReference>
<accession>A0A0D3INT4</accession>
<dbReference type="KEGG" id="ehx:EMIHUDRAFT_213165"/>
<dbReference type="RefSeq" id="XP_005765348.1">
    <property type="nucleotide sequence ID" value="XM_005765291.1"/>
</dbReference>
<evidence type="ECO:0000259" key="1">
    <source>
        <dbReference type="PROSITE" id="PS50090"/>
    </source>
</evidence>
<dbReference type="Proteomes" id="UP000013827">
    <property type="component" value="Unassembled WGS sequence"/>
</dbReference>
<dbReference type="SUPFAM" id="SSF46689">
    <property type="entry name" value="Homeodomain-like"/>
    <property type="match status" value="1"/>
</dbReference>
<evidence type="ECO:0000313" key="2">
    <source>
        <dbReference type="EnsemblProtists" id="EOD12919"/>
    </source>
</evidence>
<reference evidence="3" key="1">
    <citation type="journal article" date="2013" name="Nature">
        <title>Pan genome of the phytoplankton Emiliania underpins its global distribution.</title>
        <authorList>
            <person name="Read B.A."/>
            <person name="Kegel J."/>
            <person name="Klute M.J."/>
            <person name="Kuo A."/>
            <person name="Lefebvre S.C."/>
            <person name="Maumus F."/>
            <person name="Mayer C."/>
            <person name="Miller J."/>
            <person name="Monier A."/>
            <person name="Salamov A."/>
            <person name="Young J."/>
            <person name="Aguilar M."/>
            <person name="Claverie J.M."/>
            <person name="Frickenhaus S."/>
            <person name="Gonzalez K."/>
            <person name="Herman E.K."/>
            <person name="Lin Y.C."/>
            <person name="Napier J."/>
            <person name="Ogata H."/>
            <person name="Sarno A.F."/>
            <person name="Shmutz J."/>
            <person name="Schroeder D."/>
            <person name="de Vargas C."/>
            <person name="Verret F."/>
            <person name="von Dassow P."/>
            <person name="Valentin K."/>
            <person name="Van de Peer Y."/>
            <person name="Wheeler G."/>
            <person name="Dacks J.B."/>
            <person name="Delwiche C.F."/>
            <person name="Dyhrman S.T."/>
            <person name="Glockner G."/>
            <person name="John U."/>
            <person name="Richards T."/>
            <person name="Worden A.Z."/>
            <person name="Zhang X."/>
            <person name="Grigoriev I.V."/>
            <person name="Allen A.E."/>
            <person name="Bidle K."/>
            <person name="Borodovsky M."/>
            <person name="Bowler C."/>
            <person name="Brownlee C."/>
            <person name="Cock J.M."/>
            <person name="Elias M."/>
            <person name="Gladyshev V.N."/>
            <person name="Groth M."/>
            <person name="Guda C."/>
            <person name="Hadaegh A."/>
            <person name="Iglesias-Rodriguez M.D."/>
            <person name="Jenkins J."/>
            <person name="Jones B.M."/>
            <person name="Lawson T."/>
            <person name="Leese F."/>
            <person name="Lindquist E."/>
            <person name="Lobanov A."/>
            <person name="Lomsadze A."/>
            <person name="Malik S.B."/>
            <person name="Marsh M.E."/>
            <person name="Mackinder L."/>
            <person name="Mock T."/>
            <person name="Mueller-Roeber B."/>
            <person name="Pagarete A."/>
            <person name="Parker M."/>
            <person name="Probert I."/>
            <person name="Quesneville H."/>
            <person name="Raines C."/>
            <person name="Rensing S.A."/>
            <person name="Riano-Pachon D.M."/>
            <person name="Richier S."/>
            <person name="Rokitta S."/>
            <person name="Shiraiwa Y."/>
            <person name="Soanes D.M."/>
            <person name="van der Giezen M."/>
            <person name="Wahlund T.M."/>
            <person name="Williams B."/>
            <person name="Wilson W."/>
            <person name="Wolfe G."/>
            <person name="Wurch L.L."/>
        </authorList>
    </citation>
    <scope>NUCLEOTIDE SEQUENCE</scope>
</reference>
<dbReference type="EnsemblProtists" id="EOD12919">
    <property type="protein sequence ID" value="EOD12919"/>
    <property type="gene ID" value="EMIHUDRAFT_213165"/>
</dbReference>
<organism evidence="2 3">
    <name type="scientific">Emiliania huxleyi (strain CCMP1516)</name>
    <dbReference type="NCBI Taxonomy" id="280463"/>
    <lineage>
        <taxon>Eukaryota</taxon>
        <taxon>Haptista</taxon>
        <taxon>Haptophyta</taxon>
        <taxon>Prymnesiophyceae</taxon>
        <taxon>Isochrysidales</taxon>
        <taxon>Noelaerhabdaceae</taxon>
        <taxon>Emiliania</taxon>
    </lineage>
</organism>
<dbReference type="PROSITE" id="PS50090">
    <property type="entry name" value="MYB_LIKE"/>
    <property type="match status" value="1"/>
</dbReference>
<dbReference type="InterPro" id="IPR001005">
    <property type="entry name" value="SANT/Myb"/>
</dbReference>
<proteinExistence type="predicted"/>
<dbReference type="PaxDb" id="2903-EOD12919"/>
<dbReference type="AlphaFoldDB" id="A0A0D3INT4"/>
<reference evidence="2" key="2">
    <citation type="submission" date="2024-10" db="UniProtKB">
        <authorList>
            <consortium name="EnsemblProtists"/>
        </authorList>
    </citation>
    <scope>IDENTIFICATION</scope>
</reference>
<sequence length="118" mass="12650">MAILSEVSNVTLGGSHRCVIVELAPVGAAEPEVATAEREMEAAQRHVAWRPDEDLVLLLMFRNGAGWSRIAEALPGRAGKEVLSRMSQLQVKHGFSASDEGRLVLDSLLLACGIDETA</sequence>
<dbReference type="GeneID" id="17258991"/>
<dbReference type="HOGENOM" id="CLU_2077523_0_0_1"/>
<name>A0A0D3INT4_EMIH1</name>
<keyword evidence="3" id="KW-1185">Reference proteome</keyword>